<dbReference type="AlphaFoldDB" id="A0A940PDU1"/>
<dbReference type="PROSITE" id="PS51186">
    <property type="entry name" value="GNAT"/>
    <property type="match status" value="1"/>
</dbReference>
<dbReference type="SUPFAM" id="SSF55729">
    <property type="entry name" value="Acyl-CoA N-acyltransferases (Nat)"/>
    <property type="match status" value="1"/>
</dbReference>
<dbReference type="PANTHER" id="PTHR39173">
    <property type="entry name" value="ACETYLTRANSFERASE"/>
    <property type="match status" value="1"/>
</dbReference>
<dbReference type="GO" id="GO:0016747">
    <property type="term" value="F:acyltransferase activity, transferring groups other than amino-acyl groups"/>
    <property type="evidence" value="ECO:0007669"/>
    <property type="project" value="InterPro"/>
</dbReference>
<gene>
    <name evidence="2" type="ORF">I6N95_24660</name>
</gene>
<evidence type="ECO:0000313" key="2">
    <source>
        <dbReference type="EMBL" id="MBP1044206.1"/>
    </source>
</evidence>
<proteinExistence type="predicted"/>
<dbReference type="Pfam" id="PF13302">
    <property type="entry name" value="Acetyltransf_3"/>
    <property type="match status" value="1"/>
</dbReference>
<comment type="caution">
    <text evidence="2">The sequence shown here is derived from an EMBL/GenBank/DDBJ whole genome shotgun (WGS) entry which is preliminary data.</text>
</comment>
<dbReference type="CDD" id="cd04301">
    <property type="entry name" value="NAT_SF"/>
    <property type="match status" value="1"/>
</dbReference>
<dbReference type="RefSeq" id="WP_209532488.1">
    <property type="nucleotide sequence ID" value="NZ_JAEEGA010000023.1"/>
</dbReference>
<dbReference type="InterPro" id="IPR000182">
    <property type="entry name" value="GNAT_dom"/>
</dbReference>
<dbReference type="InterPro" id="IPR016181">
    <property type="entry name" value="Acyl_CoA_acyltransferase"/>
</dbReference>
<sequence>MVQINLVEPTTHHQKAITAFKEAFPAGQKEIQGSSELVAAGDIGKWLDQIVKNKQWETIQDGWVPGIQYLAINQQAIVVGMLSLRLSLNDYLFNYGGHIGYSVRPDQRNKGYASEMLKLALTEAKGLGLANVLVTCADDNHASAKVIENNHGRLADKRVDQQEQKIIRRYWLTC</sequence>
<dbReference type="Proteomes" id="UP000674938">
    <property type="component" value="Unassembled WGS sequence"/>
</dbReference>
<dbReference type="EMBL" id="JAEEGA010000023">
    <property type="protein sequence ID" value="MBP1044206.1"/>
    <property type="molecule type" value="Genomic_DNA"/>
</dbReference>
<organism evidence="2 3">
    <name type="scientific">Vagococcus allomyrinae</name>
    <dbReference type="NCBI Taxonomy" id="2794353"/>
    <lineage>
        <taxon>Bacteria</taxon>
        <taxon>Bacillati</taxon>
        <taxon>Bacillota</taxon>
        <taxon>Bacilli</taxon>
        <taxon>Lactobacillales</taxon>
        <taxon>Enterococcaceae</taxon>
        <taxon>Vagococcus</taxon>
    </lineage>
</organism>
<feature type="domain" description="N-acetyltransferase" evidence="1">
    <location>
        <begin position="29"/>
        <end position="174"/>
    </location>
</feature>
<name>A0A940PDU1_9ENTE</name>
<dbReference type="PANTHER" id="PTHR39173:SF1">
    <property type="entry name" value="ACETYLTRANSFERASE"/>
    <property type="match status" value="1"/>
</dbReference>
<keyword evidence="3" id="KW-1185">Reference proteome</keyword>
<evidence type="ECO:0000259" key="1">
    <source>
        <dbReference type="PROSITE" id="PS51186"/>
    </source>
</evidence>
<evidence type="ECO:0000313" key="3">
    <source>
        <dbReference type="Proteomes" id="UP000674938"/>
    </source>
</evidence>
<accession>A0A940PDU1</accession>
<reference evidence="2" key="1">
    <citation type="submission" date="2020-12" db="EMBL/GenBank/DDBJ databases">
        <title>Vagococcus allomyrinae sp. nov. and Enterococcus lavae sp. nov., isolated from the larvae of Allomyrina dichotoma.</title>
        <authorList>
            <person name="Lee S.D."/>
        </authorList>
    </citation>
    <scope>NUCLEOTIDE SEQUENCE</scope>
    <source>
        <strain evidence="2">BWB3-3</strain>
    </source>
</reference>
<protein>
    <submittedName>
        <fullName evidence="2">GNAT family N-acetyltransferase</fullName>
    </submittedName>
</protein>
<dbReference type="Gene3D" id="3.40.630.30">
    <property type="match status" value="1"/>
</dbReference>